<evidence type="ECO:0000256" key="1">
    <source>
        <dbReference type="ARBA" id="ARBA00022603"/>
    </source>
</evidence>
<keyword evidence="2" id="KW-0808">Transferase</keyword>
<organism evidence="4 5">
    <name type="scientific">Marinobacter alkaliphilus</name>
    <dbReference type="NCBI Taxonomy" id="254719"/>
    <lineage>
        <taxon>Bacteria</taxon>
        <taxon>Pseudomonadati</taxon>
        <taxon>Pseudomonadota</taxon>
        <taxon>Gammaproteobacteria</taxon>
        <taxon>Pseudomonadales</taxon>
        <taxon>Marinobacteraceae</taxon>
        <taxon>Marinobacter</taxon>
    </lineage>
</organism>
<dbReference type="InterPro" id="IPR002052">
    <property type="entry name" value="DNA_methylase_N6_adenine_CS"/>
</dbReference>
<sequence length="562" mass="63483">MGDLSTSQLIQSLKFAGQDYEWYPTTQAMLDVAKNDMRQCFNLHADHKAADRLSVLDCGAGDGRALQALTIGDRYAIEKSQPLIDAQDPSIITIGCDFHEQVLIDKPVDVIWCNPPYSEFKAWAKKIITEGNAKQVYMVLPTRWEKCPEIAAAIEARQGKAKILGEFDFMEPGADRKARAKVHVVRVRLAYERSFGLGGRDESQKKSPFDLWFETNFAPNAGKASYDGLNPADAIKNKVKKRVSEGKGLISANGLVQALETFYREDLNSLLDDYRRICELDSVLLYELGVNTESIAKGLKLKIVGLKAAYWEQLFHQLHSVTDRLTMQSRKDMLEKLHQSTNIDFSASNAYALLSWVVKNANQYYDSQLIRLVERLSKQDNIRQYKSNQRVFDSNEWRYGRQPEIDRYGLELRIVLPMYRAICVSEYSFEHTASGLSNEAASMLDDLATVANNLGFDTVGQPQAHDFKWESGKKQAFLYRDHTTGQVNTLFEVKAFKNGNLHIKMNQRLACRINVEFGRLKGWLKSASEAAEELDADIVECAQAFSSNLKLSGGDNLLSLPR</sequence>
<dbReference type="InterPro" id="IPR031339">
    <property type="entry name" value="DUF4942"/>
</dbReference>
<keyword evidence="1" id="KW-0489">Methyltransferase</keyword>
<dbReference type="EMBL" id="CP152382">
    <property type="protein sequence ID" value="XAF56204.1"/>
    <property type="molecule type" value="Genomic_DNA"/>
</dbReference>
<evidence type="ECO:0000256" key="2">
    <source>
        <dbReference type="ARBA" id="ARBA00022679"/>
    </source>
</evidence>
<evidence type="ECO:0000259" key="3">
    <source>
        <dbReference type="Pfam" id="PF13708"/>
    </source>
</evidence>
<proteinExistence type="predicted"/>
<name>A0ABZ3EAI6_9GAMM</name>
<dbReference type="Proteomes" id="UP001445268">
    <property type="component" value="Plasmid unnamed2"/>
</dbReference>
<evidence type="ECO:0000313" key="4">
    <source>
        <dbReference type="EMBL" id="XAF56204.1"/>
    </source>
</evidence>
<evidence type="ECO:0000313" key="5">
    <source>
        <dbReference type="Proteomes" id="UP001445268"/>
    </source>
</evidence>
<dbReference type="CDD" id="cd02440">
    <property type="entry name" value="AdoMet_MTases"/>
    <property type="match status" value="1"/>
</dbReference>
<keyword evidence="4" id="KW-0614">Plasmid</keyword>
<gene>
    <name evidence="4" type="ORF">AAGT77_20840</name>
</gene>
<protein>
    <submittedName>
        <fullName evidence="4">DUF4942 domain-containing protein</fullName>
    </submittedName>
</protein>
<dbReference type="PROSITE" id="PS00092">
    <property type="entry name" value="N6_MTASE"/>
    <property type="match status" value="1"/>
</dbReference>
<dbReference type="RefSeq" id="WP_342632752.1">
    <property type="nucleotide sequence ID" value="NZ_CP152382.1"/>
</dbReference>
<geneLocation type="plasmid" evidence="4 5">
    <name>unnamed2</name>
</geneLocation>
<accession>A0ABZ3EAI6</accession>
<feature type="domain" description="DUF4942" evidence="3">
    <location>
        <begin position="306"/>
        <end position="519"/>
    </location>
</feature>
<dbReference type="Pfam" id="PF13708">
    <property type="entry name" value="DUF4942"/>
    <property type="match status" value="1"/>
</dbReference>
<dbReference type="InterPro" id="IPR029063">
    <property type="entry name" value="SAM-dependent_MTases_sf"/>
</dbReference>
<reference evidence="4 5" key="1">
    <citation type="submission" date="2024-04" db="EMBL/GenBank/DDBJ databases">
        <title>Marinobacter sp. SBY-1.</title>
        <authorList>
            <person name="Pan C."/>
        </authorList>
    </citation>
    <scope>NUCLEOTIDE SEQUENCE [LARGE SCALE GENOMIC DNA]</scope>
    <source>
        <strain evidence="4 5">SBY-1</strain>
        <plasmid evidence="4 5">unnamed2</plasmid>
    </source>
</reference>
<keyword evidence="5" id="KW-1185">Reference proteome</keyword>
<dbReference type="SUPFAM" id="SSF53335">
    <property type="entry name" value="S-adenosyl-L-methionine-dependent methyltransferases"/>
    <property type="match status" value="1"/>
</dbReference>